<dbReference type="InterPro" id="IPR027417">
    <property type="entry name" value="P-loop_NTPase"/>
</dbReference>
<dbReference type="SMART" id="SM00382">
    <property type="entry name" value="AAA"/>
    <property type="match status" value="1"/>
</dbReference>
<dbReference type="InterPro" id="IPR003959">
    <property type="entry name" value="ATPase_AAA_core"/>
</dbReference>
<feature type="region of interest" description="Disordered" evidence="9">
    <location>
        <begin position="1"/>
        <end position="144"/>
    </location>
</feature>
<dbReference type="InterPro" id="IPR003593">
    <property type="entry name" value="AAA+_ATPase"/>
</dbReference>
<dbReference type="GO" id="GO:0005524">
    <property type="term" value="F:ATP binding"/>
    <property type="evidence" value="ECO:0007669"/>
    <property type="project" value="UniProtKB-KW"/>
</dbReference>
<dbReference type="CDD" id="cd00009">
    <property type="entry name" value="AAA"/>
    <property type="match status" value="1"/>
</dbReference>
<accession>A0AAW0GPI1</accession>
<dbReference type="GO" id="GO:0005634">
    <property type="term" value="C:nucleus"/>
    <property type="evidence" value="ECO:0007669"/>
    <property type="project" value="UniProtKB-SubCell"/>
</dbReference>
<dbReference type="PANTHER" id="PTHR46765:SF1">
    <property type="entry name" value="P-LOOP CONTAINING NUCLEOSIDE TRIPHOSPHATE HYDROLASES SUPERFAMILY PROTEIN"/>
    <property type="match status" value="1"/>
</dbReference>
<feature type="domain" description="AAA+ ATPase" evidence="10">
    <location>
        <begin position="350"/>
        <end position="500"/>
    </location>
</feature>
<keyword evidence="2" id="KW-0235">DNA replication</keyword>
<dbReference type="InterPro" id="IPR047854">
    <property type="entry name" value="RFC_lid"/>
</dbReference>
<evidence type="ECO:0000256" key="3">
    <source>
        <dbReference type="ARBA" id="ARBA00022741"/>
    </source>
</evidence>
<name>A0AAW0GPI1_9APHY</name>
<keyword evidence="3" id="KW-0547">Nucleotide-binding</keyword>
<protein>
    <recommendedName>
        <fullName evidence="10">AAA+ ATPase domain-containing protein</fullName>
    </recommendedName>
</protein>
<dbReference type="PANTHER" id="PTHR46765">
    <property type="entry name" value="P-LOOP CONTAINING NUCLEOSIDE TRIPHOSPHATE HYDROLASES SUPERFAMILY PROTEIN"/>
    <property type="match status" value="1"/>
</dbReference>
<evidence type="ECO:0000256" key="4">
    <source>
        <dbReference type="ARBA" id="ARBA00022840"/>
    </source>
</evidence>
<feature type="region of interest" description="Disordered" evidence="9">
    <location>
        <begin position="851"/>
        <end position="881"/>
    </location>
</feature>
<keyword evidence="5" id="KW-0238">DNA-binding</keyword>
<dbReference type="Pfam" id="PF00004">
    <property type="entry name" value="AAA"/>
    <property type="match status" value="1"/>
</dbReference>
<evidence type="ECO:0000256" key="9">
    <source>
        <dbReference type="SAM" id="MobiDB-lite"/>
    </source>
</evidence>
<keyword evidence="4" id="KW-0067">ATP-binding</keyword>
<dbReference type="Proteomes" id="UP001385951">
    <property type="component" value="Unassembled WGS sequence"/>
</dbReference>
<dbReference type="GO" id="GO:0003677">
    <property type="term" value="F:DNA binding"/>
    <property type="evidence" value="ECO:0007669"/>
    <property type="project" value="UniProtKB-KW"/>
</dbReference>
<evidence type="ECO:0000259" key="10">
    <source>
        <dbReference type="SMART" id="SM00382"/>
    </source>
</evidence>
<feature type="compositionally biased region" description="Polar residues" evidence="9">
    <location>
        <begin position="121"/>
        <end position="144"/>
    </location>
</feature>
<sequence length="936" mass="104192">MESFGEPTLLMPTSLSLGDTSMEIDKPTSLLSGMEDAVSEQDSGFGSADPTLLGDMPSAPISKPAPMSEDSGFGRPTLLEDSLLGDTPSVQSPKPKSTLEDSGFGRPTLLEDSFQPMDLLPTNTTASSSRGPSPTPTQSESTFSEFGRPTLLEEPSQTDSTQSQGPFAFRILDVSVSYRGLLNSELPDVADIFRSHKSTANSNVSGPRPVAIQRSMVKATTFDGKTVYFRKKPKHIESTPRAAPSRPEKVGTLLSTPIHRLMESLSRDTAARLNISDSLPQASTSTAETENTLWVDRYRPQRFIELVGDDRVHREVMAWVKEWDWCVFGNRKGKKRSREDDNLDEWKRPKEKILLISGPPGLGKTTLAHVVATHAGYGVFEINASDSRSAQIVDERIRPALESGSMIGSKKPTLLVIDEIDGATGGTDTSGGFIHKLVQLIQEKPRRKGRKEPKTTLPILRPIICICNDLYASSLAKLRPHARIIRMSRPNDIHVIKRLRTICDDEGMKVESRALSTLVGMAQGDMRGCLNTLQMIKSKCKDVTENMVRKATAGMKEGDTSQISILNDLFTPLSKKRLKELGLTEEQEARYVGRLSRTIESSGAMDRIAIGCFEHYTNLRRHDGNFSRYLKANEWLSSYDLMSGEMRTEREYSALQYLSYMLVPFYPLFQERGGPRVERPKVDWEHFTQTKTNEEIYSTLAKGLRNAATRLGGDYRHFASDNLLHLEFAPFINRIISPPLRPVNSQVIKPEEKILLTRLVDIMVSLELRFVLEKTEEGQNMFRLEPPVDVFVTYDGKRAADIAVSRFAVRQLVANEIDAKWINQQAVEMTTANGKSKNSFFGHNSGRNGDQVIGDGKLMPNNKDLAPPPNKRARKEEDMVDKVPTDFFGRPILNAGSSTKPASKKTPTVKPYRVSYKFNEGNSAAVRKPVKVSAFL</sequence>
<keyword evidence="7" id="KW-0131">Cell cycle</keyword>
<dbReference type="InterPro" id="IPR053016">
    <property type="entry name" value="CTF18-RFC_complex"/>
</dbReference>
<keyword evidence="6" id="KW-0539">Nucleus</keyword>
<evidence type="ECO:0000256" key="1">
    <source>
        <dbReference type="ARBA" id="ARBA00004123"/>
    </source>
</evidence>
<dbReference type="SUPFAM" id="SSF52540">
    <property type="entry name" value="P-loop containing nucleoside triphosphate hydrolases"/>
    <property type="match status" value="1"/>
</dbReference>
<evidence type="ECO:0000256" key="2">
    <source>
        <dbReference type="ARBA" id="ARBA00022705"/>
    </source>
</evidence>
<dbReference type="GO" id="GO:0006260">
    <property type="term" value="P:DNA replication"/>
    <property type="evidence" value="ECO:0007669"/>
    <property type="project" value="UniProtKB-KW"/>
</dbReference>
<evidence type="ECO:0000256" key="7">
    <source>
        <dbReference type="ARBA" id="ARBA00023306"/>
    </source>
</evidence>
<keyword evidence="12" id="KW-1185">Reference proteome</keyword>
<comment type="similarity">
    <text evidence="8">Belongs to the activator 1 small subunits family. CTF18 subfamily.</text>
</comment>
<dbReference type="Pfam" id="PF25361">
    <property type="entry name" value="AAA_lid_RFC1"/>
    <property type="match status" value="1"/>
</dbReference>
<evidence type="ECO:0000313" key="12">
    <source>
        <dbReference type="Proteomes" id="UP001385951"/>
    </source>
</evidence>
<organism evidence="11 12">
    <name type="scientific">Cerrena zonata</name>
    <dbReference type="NCBI Taxonomy" id="2478898"/>
    <lineage>
        <taxon>Eukaryota</taxon>
        <taxon>Fungi</taxon>
        <taxon>Dikarya</taxon>
        <taxon>Basidiomycota</taxon>
        <taxon>Agaricomycotina</taxon>
        <taxon>Agaricomycetes</taxon>
        <taxon>Polyporales</taxon>
        <taxon>Cerrenaceae</taxon>
        <taxon>Cerrena</taxon>
    </lineage>
</organism>
<dbReference type="Gene3D" id="1.10.8.60">
    <property type="match status" value="1"/>
</dbReference>
<evidence type="ECO:0000256" key="5">
    <source>
        <dbReference type="ARBA" id="ARBA00023125"/>
    </source>
</evidence>
<evidence type="ECO:0000256" key="8">
    <source>
        <dbReference type="ARBA" id="ARBA00043975"/>
    </source>
</evidence>
<dbReference type="CDD" id="cd18140">
    <property type="entry name" value="HLD_clamp_RFC"/>
    <property type="match status" value="1"/>
</dbReference>
<comment type="caution">
    <text evidence="11">The sequence shown here is derived from an EMBL/GenBank/DDBJ whole genome shotgun (WGS) entry which is preliminary data.</text>
</comment>
<dbReference type="Gene3D" id="3.40.50.300">
    <property type="entry name" value="P-loop containing nucleotide triphosphate hydrolases"/>
    <property type="match status" value="1"/>
</dbReference>
<dbReference type="GO" id="GO:0016887">
    <property type="term" value="F:ATP hydrolysis activity"/>
    <property type="evidence" value="ECO:0007669"/>
    <property type="project" value="InterPro"/>
</dbReference>
<evidence type="ECO:0000256" key="6">
    <source>
        <dbReference type="ARBA" id="ARBA00023242"/>
    </source>
</evidence>
<gene>
    <name evidence="11" type="ORF">QCA50_003384</name>
</gene>
<dbReference type="AlphaFoldDB" id="A0AAW0GPI1"/>
<dbReference type="EMBL" id="JASBNA010000003">
    <property type="protein sequence ID" value="KAK7693812.1"/>
    <property type="molecule type" value="Genomic_DNA"/>
</dbReference>
<evidence type="ECO:0000313" key="11">
    <source>
        <dbReference type="EMBL" id="KAK7693812.1"/>
    </source>
</evidence>
<reference evidence="11 12" key="1">
    <citation type="submission" date="2022-09" db="EMBL/GenBank/DDBJ databases">
        <authorList>
            <person name="Palmer J.M."/>
        </authorList>
    </citation>
    <scope>NUCLEOTIDE SEQUENCE [LARGE SCALE GENOMIC DNA]</scope>
    <source>
        <strain evidence="11 12">DSM 7382</strain>
    </source>
</reference>
<comment type="subcellular location">
    <subcellularLocation>
        <location evidence="1">Nucleus</location>
    </subcellularLocation>
</comment>
<proteinExistence type="inferred from homology"/>